<dbReference type="EMBL" id="BQKE01000002">
    <property type="protein sequence ID" value="GJM62915.1"/>
    <property type="molecule type" value="Genomic_DNA"/>
</dbReference>
<name>A0AAN4W2R7_9BACT</name>
<dbReference type="RefSeq" id="WP_338238142.1">
    <property type="nucleotide sequence ID" value="NZ_BQKE01000002.1"/>
</dbReference>
<protein>
    <submittedName>
        <fullName evidence="1">Uncharacterized protein</fullName>
    </submittedName>
</protein>
<reference evidence="1 2" key="1">
    <citation type="submission" date="2021-12" db="EMBL/GenBank/DDBJ databases">
        <title>Genome sequencing of bacteria with rrn-lacking chromosome and rrn-plasmid.</title>
        <authorList>
            <person name="Anda M."/>
            <person name="Iwasaki W."/>
        </authorList>
    </citation>
    <scope>NUCLEOTIDE SEQUENCE [LARGE SCALE GENOMIC DNA]</scope>
    <source>
        <strain evidence="1 2">NBRC 15940</strain>
    </source>
</reference>
<sequence length="364" mass="42614">MEKLIFILFIIINSGLVLATEQEPDFLHYDGKKLTLSTGWGHPSPLETYYSQNNIVYPFTMLHTANYRGHVAIWEISDDKLFLEEIQIEKAKFKPEKFKVKSQSDSLSYKDKVFADWFTGVIIGEKRNKKKHWEVEKSYYFYVKYGRVVNEQEFTDKDFKQIEKISGKDTSNHDLMAKYSMLYLNNNYISYYFRIHENDTIALDTKGGYLSGNSGLSPVLSFFDNDHLKWPYNWENFEKSGAPFCTWTFNNDSLLLTNIELHTGTGFYSIDKFSVDLVDIFPNRLVDNKVFGDWISGIFIIRHGKNEEDENLPGYFEFKASEFTYLRLKDGILTEKYTVPADFDFKNIADDTDEGLRKILEELK</sequence>
<organism evidence="1 2">
    <name type="scientific">Persicobacter diffluens</name>
    <dbReference type="NCBI Taxonomy" id="981"/>
    <lineage>
        <taxon>Bacteria</taxon>
        <taxon>Pseudomonadati</taxon>
        <taxon>Bacteroidota</taxon>
        <taxon>Cytophagia</taxon>
        <taxon>Cytophagales</taxon>
        <taxon>Persicobacteraceae</taxon>
        <taxon>Persicobacter</taxon>
    </lineage>
</organism>
<comment type="caution">
    <text evidence="1">The sequence shown here is derived from an EMBL/GenBank/DDBJ whole genome shotgun (WGS) entry which is preliminary data.</text>
</comment>
<dbReference type="Proteomes" id="UP001310022">
    <property type="component" value="Unassembled WGS sequence"/>
</dbReference>
<dbReference type="AlphaFoldDB" id="A0AAN4W2R7"/>
<gene>
    <name evidence="1" type="ORF">PEDI_34670</name>
</gene>
<keyword evidence="2" id="KW-1185">Reference proteome</keyword>
<proteinExistence type="predicted"/>
<accession>A0AAN4W2R7</accession>
<evidence type="ECO:0000313" key="2">
    <source>
        <dbReference type="Proteomes" id="UP001310022"/>
    </source>
</evidence>
<evidence type="ECO:0000313" key="1">
    <source>
        <dbReference type="EMBL" id="GJM62915.1"/>
    </source>
</evidence>